<dbReference type="Proteomes" id="UP001055439">
    <property type="component" value="Chromosome 9"/>
</dbReference>
<dbReference type="PROSITE" id="PS51320">
    <property type="entry name" value="TIFY"/>
    <property type="match status" value="1"/>
</dbReference>
<keyword evidence="4" id="KW-0539">Nucleus</keyword>
<evidence type="ECO:0000313" key="7">
    <source>
        <dbReference type="EMBL" id="URE48482.1"/>
    </source>
</evidence>
<dbReference type="Pfam" id="PF09425">
    <property type="entry name" value="Jas_motif"/>
    <property type="match status" value="1"/>
</dbReference>
<keyword evidence="8" id="KW-1185">Reference proteome</keyword>
<evidence type="ECO:0000256" key="2">
    <source>
        <dbReference type="ARBA" id="ARBA00022819"/>
    </source>
</evidence>
<dbReference type="GO" id="GO:0005634">
    <property type="term" value="C:nucleus"/>
    <property type="evidence" value="ECO:0007669"/>
    <property type="project" value="UniProtKB-SubCell"/>
</dbReference>
<accession>A0A9E7IGG0</accession>
<dbReference type="PANTHER" id="PTHR33077:SF140">
    <property type="entry name" value="PROTEIN TIFY 10B"/>
    <property type="match status" value="1"/>
</dbReference>
<dbReference type="GO" id="GO:0031347">
    <property type="term" value="P:regulation of defense response"/>
    <property type="evidence" value="ECO:0007669"/>
    <property type="project" value="UniProtKB-UniRule"/>
</dbReference>
<keyword evidence="2 4" id="KW-1184">Jasmonic acid signaling pathway</keyword>
<evidence type="ECO:0000259" key="6">
    <source>
        <dbReference type="PROSITE" id="PS51320"/>
    </source>
</evidence>
<evidence type="ECO:0000313" key="8">
    <source>
        <dbReference type="Proteomes" id="UP001055439"/>
    </source>
</evidence>
<reference evidence="7" key="1">
    <citation type="submission" date="2022-05" db="EMBL/GenBank/DDBJ databases">
        <title>The Musa troglodytarum L. genome provides insights into the mechanism of non-climacteric behaviour and enrichment of carotenoids.</title>
        <authorList>
            <person name="Wang J."/>
        </authorList>
    </citation>
    <scope>NUCLEOTIDE SEQUENCE</scope>
    <source>
        <tissue evidence="7">Leaf</tissue>
    </source>
</reference>
<dbReference type="InterPro" id="IPR040390">
    <property type="entry name" value="TIFY/JAZ"/>
</dbReference>
<organism evidence="7 8">
    <name type="scientific">Musa troglodytarum</name>
    <name type="common">fe'i banana</name>
    <dbReference type="NCBI Taxonomy" id="320322"/>
    <lineage>
        <taxon>Eukaryota</taxon>
        <taxon>Viridiplantae</taxon>
        <taxon>Streptophyta</taxon>
        <taxon>Embryophyta</taxon>
        <taxon>Tracheophyta</taxon>
        <taxon>Spermatophyta</taxon>
        <taxon>Magnoliopsida</taxon>
        <taxon>Liliopsida</taxon>
        <taxon>Zingiberales</taxon>
        <taxon>Musaceae</taxon>
        <taxon>Musa</taxon>
    </lineage>
</organism>
<keyword evidence="3" id="KW-0832">Ubl conjugation</keyword>
<dbReference type="GO" id="GO:2000022">
    <property type="term" value="P:regulation of jasmonic acid mediated signaling pathway"/>
    <property type="evidence" value="ECO:0007669"/>
    <property type="project" value="UniProtKB-UniRule"/>
</dbReference>
<comment type="function">
    <text evidence="4">Repressor of jasmonate responses.</text>
</comment>
<feature type="compositionally biased region" description="Polar residues" evidence="5">
    <location>
        <begin position="161"/>
        <end position="180"/>
    </location>
</feature>
<feature type="region of interest" description="Disordered" evidence="5">
    <location>
        <begin position="146"/>
        <end position="253"/>
    </location>
</feature>
<comment type="domain">
    <text evidence="4">The jas domain is required for interaction with COI1.</text>
</comment>
<sequence length="253" mass="26827">MGSKGDKSNFSQTCRLLRRYLKEKGSLSGLGIDMAPVPTGGRSRTTTTMSLLPGADVPGEEQTENKGSPKSMDLFPQHSGFEESGKISDAKLMEKGQLTIFYAGKVMVFDDFSAAEAKDLMQMASNESIAAQKFSFSAPRAAAAGAAASPSKPDSVLAAASGSQSMAAPSPDSPSKTSASDMPIARRNSLHRFLEKRKDRINTKVPYQVNGASLSTNEAEAEAEAEAKAESSQAWLNLGWQVSPPEHSSESSK</sequence>
<name>A0A9E7IGG0_9LILI</name>
<comment type="similarity">
    <text evidence="1 4">Belongs to the TIFY/JAZ family.</text>
</comment>
<dbReference type="AlphaFoldDB" id="A0A9E7IGG0"/>
<dbReference type="OrthoDB" id="1937734at2759"/>
<evidence type="ECO:0000256" key="5">
    <source>
        <dbReference type="SAM" id="MobiDB-lite"/>
    </source>
</evidence>
<proteinExistence type="inferred from homology"/>
<dbReference type="InterPro" id="IPR010399">
    <property type="entry name" value="Tify_dom"/>
</dbReference>
<dbReference type="PANTHER" id="PTHR33077">
    <property type="entry name" value="PROTEIN TIFY 4A-RELATED-RELATED"/>
    <property type="match status" value="1"/>
</dbReference>
<evidence type="ECO:0000256" key="4">
    <source>
        <dbReference type="RuleBase" id="RU369065"/>
    </source>
</evidence>
<dbReference type="GO" id="GO:0009611">
    <property type="term" value="P:response to wounding"/>
    <property type="evidence" value="ECO:0007669"/>
    <property type="project" value="UniProtKB-UniRule"/>
</dbReference>
<evidence type="ECO:0000256" key="1">
    <source>
        <dbReference type="ARBA" id="ARBA00008614"/>
    </source>
</evidence>
<comment type="subcellular location">
    <subcellularLocation>
        <location evidence="4">Nucleus</location>
    </subcellularLocation>
</comment>
<dbReference type="InterPro" id="IPR018467">
    <property type="entry name" value="CCT_CS"/>
</dbReference>
<dbReference type="EMBL" id="CP097511">
    <property type="protein sequence ID" value="URE48482.1"/>
    <property type="molecule type" value="Genomic_DNA"/>
</dbReference>
<dbReference type="Pfam" id="PF06200">
    <property type="entry name" value="tify"/>
    <property type="match status" value="1"/>
</dbReference>
<feature type="compositionally biased region" description="Basic and acidic residues" evidence="5">
    <location>
        <begin position="192"/>
        <end position="202"/>
    </location>
</feature>
<gene>
    <name evidence="7" type="ORF">MUK42_13915</name>
</gene>
<feature type="domain" description="Tify" evidence="6">
    <location>
        <begin position="91"/>
        <end position="126"/>
    </location>
</feature>
<feature type="compositionally biased region" description="Low complexity" evidence="5">
    <location>
        <begin position="146"/>
        <end position="155"/>
    </location>
</feature>
<dbReference type="SMART" id="SM00979">
    <property type="entry name" value="TIFY"/>
    <property type="match status" value="1"/>
</dbReference>
<feature type="region of interest" description="Disordered" evidence="5">
    <location>
        <begin position="53"/>
        <end position="74"/>
    </location>
</feature>
<evidence type="ECO:0000256" key="3">
    <source>
        <dbReference type="ARBA" id="ARBA00022843"/>
    </source>
</evidence>
<protein>
    <recommendedName>
        <fullName evidence="4">Protein TIFY</fullName>
    </recommendedName>
    <alternativeName>
        <fullName evidence="4">Jasmonate ZIM domain-containing protein</fullName>
    </alternativeName>
</protein>